<name>A0A286GTD1_9PROT</name>
<gene>
    <name evidence="2" type="ORF">SAMN05421508_10887</name>
</gene>
<dbReference type="Proteomes" id="UP000219621">
    <property type="component" value="Unassembled WGS sequence"/>
</dbReference>
<dbReference type="AlphaFoldDB" id="A0A286GTD1"/>
<evidence type="ECO:0000256" key="1">
    <source>
        <dbReference type="SAM" id="SignalP"/>
    </source>
</evidence>
<dbReference type="RefSeq" id="WP_097280493.1">
    <property type="nucleotide sequence ID" value="NZ_OCNJ01000008.1"/>
</dbReference>
<protein>
    <submittedName>
        <fullName evidence="2">Uncharacterized protein</fullName>
    </submittedName>
</protein>
<organism evidence="2 3">
    <name type="scientific">Caenispirillum bisanense</name>
    <dbReference type="NCBI Taxonomy" id="414052"/>
    <lineage>
        <taxon>Bacteria</taxon>
        <taxon>Pseudomonadati</taxon>
        <taxon>Pseudomonadota</taxon>
        <taxon>Alphaproteobacteria</taxon>
        <taxon>Rhodospirillales</taxon>
        <taxon>Novispirillaceae</taxon>
        <taxon>Caenispirillum</taxon>
    </lineage>
</organism>
<sequence length="137" mass="14019">MIITRRSAAVTFAAAWLLLLLVAVPGAKAAPDTLPGRYAVQGIGADGATTYGGEAVVEATGETYKVTWLLPGGQVYVGTGIRQGESFAVTYLNARAEGASAPGIVLYTVRPDGSLTGIYSQLGSATISAEAWNPKGT</sequence>
<dbReference type="OrthoDB" id="7279180at2"/>
<dbReference type="EMBL" id="OCNJ01000008">
    <property type="protein sequence ID" value="SOD98795.1"/>
    <property type="molecule type" value="Genomic_DNA"/>
</dbReference>
<keyword evidence="3" id="KW-1185">Reference proteome</keyword>
<evidence type="ECO:0000313" key="2">
    <source>
        <dbReference type="EMBL" id="SOD98795.1"/>
    </source>
</evidence>
<feature type="chain" id="PRO_5012718862" evidence="1">
    <location>
        <begin position="30"/>
        <end position="137"/>
    </location>
</feature>
<keyword evidence="1" id="KW-0732">Signal</keyword>
<feature type="signal peptide" evidence="1">
    <location>
        <begin position="1"/>
        <end position="29"/>
    </location>
</feature>
<proteinExistence type="predicted"/>
<evidence type="ECO:0000313" key="3">
    <source>
        <dbReference type="Proteomes" id="UP000219621"/>
    </source>
</evidence>
<reference evidence="2 3" key="1">
    <citation type="submission" date="2017-09" db="EMBL/GenBank/DDBJ databases">
        <authorList>
            <person name="Ehlers B."/>
            <person name="Leendertz F.H."/>
        </authorList>
    </citation>
    <scope>NUCLEOTIDE SEQUENCE [LARGE SCALE GENOMIC DNA]</scope>
    <source>
        <strain evidence="2 3">USBA 140</strain>
    </source>
</reference>
<accession>A0A286GTD1</accession>